<organism evidence="2 3">
    <name type="scientific">Rhodococcus oxybenzonivorans</name>
    <dbReference type="NCBI Taxonomy" id="1990687"/>
    <lineage>
        <taxon>Bacteria</taxon>
        <taxon>Bacillati</taxon>
        <taxon>Actinomycetota</taxon>
        <taxon>Actinomycetes</taxon>
        <taxon>Mycobacteriales</taxon>
        <taxon>Nocardiaceae</taxon>
        <taxon>Rhodococcus</taxon>
    </lineage>
</organism>
<evidence type="ECO:0000313" key="2">
    <source>
        <dbReference type="EMBL" id="AWK71789.1"/>
    </source>
</evidence>
<dbReference type="OrthoDB" id="3255669at2"/>
<keyword evidence="3" id="KW-1185">Reference proteome</keyword>
<reference evidence="2 3" key="1">
    <citation type="submission" date="2017-05" db="EMBL/GenBank/DDBJ databases">
        <title>Isolation of Rhodococcus sp. S2-17 biodegrading of BP-3.</title>
        <authorList>
            <person name="Lee Y."/>
            <person name="Kim K.H."/>
            <person name="Chun B.H."/>
            <person name="Jung H.S."/>
            <person name="Jeon C.O."/>
        </authorList>
    </citation>
    <scope>NUCLEOTIDE SEQUENCE [LARGE SCALE GENOMIC DNA]</scope>
    <source>
        <strain evidence="2 3">S2-17</strain>
    </source>
</reference>
<gene>
    <name evidence="2" type="ORF">CBI38_09480</name>
</gene>
<name>A0A2S2BT80_9NOCA</name>
<accession>A0A2S2BT80</accession>
<keyword evidence="1" id="KW-0472">Membrane</keyword>
<protein>
    <recommendedName>
        <fullName evidence="4">SRPBCC family protein</fullName>
    </recommendedName>
</protein>
<sequence length="224" mass="24424">MTTRPTSRTSLLTTSAATAAQAIFAAALIGFHVLMTKPLRRWRISWGATNAEVLTPLPGDDLVPNPRWGYTHAITIAVPTEQVWPWIVQLGQGRGGFYSYEGLENAIGCRIRNADRVLPDCQHLAVGDKVRLHPKAPALTVAVADPPSALVLHGCNAETGDASIWAFHLKRIDERRTRLIERGRGTYGPSLASRLAFGPALIEPVSFVMSRKMLLTIQNLAEGV</sequence>
<keyword evidence="1" id="KW-0812">Transmembrane</keyword>
<proteinExistence type="predicted"/>
<dbReference type="RefSeq" id="WP_109328383.1">
    <property type="nucleotide sequence ID" value="NZ_CP021354.1"/>
</dbReference>
<evidence type="ECO:0000313" key="3">
    <source>
        <dbReference type="Proteomes" id="UP000245711"/>
    </source>
</evidence>
<keyword evidence="1" id="KW-1133">Transmembrane helix</keyword>
<dbReference type="KEGG" id="roz:CBI38_09480"/>
<evidence type="ECO:0008006" key="4">
    <source>
        <dbReference type="Google" id="ProtNLM"/>
    </source>
</evidence>
<dbReference type="Proteomes" id="UP000245711">
    <property type="component" value="Chromosome"/>
</dbReference>
<evidence type="ECO:0000256" key="1">
    <source>
        <dbReference type="SAM" id="Phobius"/>
    </source>
</evidence>
<dbReference type="AlphaFoldDB" id="A0A2S2BT80"/>
<dbReference type="EMBL" id="CP021354">
    <property type="protein sequence ID" value="AWK71789.1"/>
    <property type="molecule type" value="Genomic_DNA"/>
</dbReference>
<feature type="transmembrane region" description="Helical" evidence="1">
    <location>
        <begin position="12"/>
        <end position="34"/>
    </location>
</feature>